<evidence type="ECO:0000313" key="2">
    <source>
        <dbReference type="EMBL" id="KAG2200957.1"/>
    </source>
</evidence>
<gene>
    <name evidence="2" type="ORF">INT47_003192</name>
</gene>
<keyword evidence="3" id="KW-1185">Reference proteome</keyword>
<protein>
    <submittedName>
        <fullName evidence="2">Uncharacterized protein</fullName>
    </submittedName>
</protein>
<evidence type="ECO:0000313" key="3">
    <source>
        <dbReference type="Proteomes" id="UP000603453"/>
    </source>
</evidence>
<dbReference type="EMBL" id="JAEPRD010000077">
    <property type="protein sequence ID" value="KAG2200957.1"/>
    <property type="molecule type" value="Genomic_DNA"/>
</dbReference>
<reference evidence="2" key="1">
    <citation type="submission" date="2020-12" db="EMBL/GenBank/DDBJ databases">
        <title>Metabolic potential, ecology and presence of endohyphal bacteria is reflected in genomic diversity of Mucoromycotina.</title>
        <authorList>
            <person name="Muszewska A."/>
            <person name="Okrasinska A."/>
            <person name="Steczkiewicz K."/>
            <person name="Drgas O."/>
            <person name="Orlowska M."/>
            <person name="Perlinska-Lenart U."/>
            <person name="Aleksandrzak-Piekarczyk T."/>
            <person name="Szatraj K."/>
            <person name="Zielenkiewicz U."/>
            <person name="Pilsyk S."/>
            <person name="Malc E."/>
            <person name="Mieczkowski P."/>
            <person name="Kruszewska J.S."/>
            <person name="Biernat P."/>
            <person name="Pawlowska J."/>
        </authorList>
    </citation>
    <scope>NUCLEOTIDE SEQUENCE</scope>
    <source>
        <strain evidence="2">WA0000017839</strain>
    </source>
</reference>
<accession>A0A8H7QY81</accession>
<comment type="caution">
    <text evidence="2">The sequence shown here is derived from an EMBL/GenBank/DDBJ whole genome shotgun (WGS) entry which is preliminary data.</text>
</comment>
<proteinExistence type="predicted"/>
<organism evidence="2 3">
    <name type="scientific">Mucor saturninus</name>
    <dbReference type="NCBI Taxonomy" id="64648"/>
    <lineage>
        <taxon>Eukaryota</taxon>
        <taxon>Fungi</taxon>
        <taxon>Fungi incertae sedis</taxon>
        <taxon>Mucoromycota</taxon>
        <taxon>Mucoromycotina</taxon>
        <taxon>Mucoromycetes</taxon>
        <taxon>Mucorales</taxon>
        <taxon>Mucorineae</taxon>
        <taxon>Mucoraceae</taxon>
        <taxon>Mucor</taxon>
    </lineage>
</organism>
<sequence>MYPTLTAAGNMRRVYNKKNSPQDTLDYITRQEELRRTTIQKAKHVGITILIRGTDPTHTSPITKEETMAGRPEPPLEQPLSPDTMFDTEPIASPDHDEIDEFFNTVSEEAYSQYSQYGYSSGPS</sequence>
<dbReference type="Proteomes" id="UP000603453">
    <property type="component" value="Unassembled WGS sequence"/>
</dbReference>
<name>A0A8H7QY81_9FUNG</name>
<dbReference type="AlphaFoldDB" id="A0A8H7QY81"/>
<feature type="region of interest" description="Disordered" evidence="1">
    <location>
        <begin position="50"/>
        <end position="96"/>
    </location>
</feature>
<evidence type="ECO:0000256" key="1">
    <source>
        <dbReference type="SAM" id="MobiDB-lite"/>
    </source>
</evidence>